<reference evidence="3 4" key="1">
    <citation type="submission" date="2018-11" db="EMBL/GenBank/DDBJ databases">
        <authorList>
            <consortium name="Pathogen Informatics"/>
        </authorList>
    </citation>
    <scope>NUCLEOTIDE SEQUENCE [LARGE SCALE GENOMIC DNA]</scope>
</reference>
<dbReference type="SMART" id="SM00950">
    <property type="entry name" value="Piwi"/>
    <property type="match status" value="1"/>
</dbReference>
<feature type="transmembrane region" description="Helical" evidence="1">
    <location>
        <begin position="224"/>
        <end position="245"/>
    </location>
</feature>
<dbReference type="PANTHER" id="PTHR22891">
    <property type="entry name" value="EUKARYOTIC TRANSLATION INITIATION FACTOR 2C"/>
    <property type="match status" value="1"/>
</dbReference>
<dbReference type="EMBL" id="UYYB01023299">
    <property type="protein sequence ID" value="VDM72025.1"/>
    <property type="molecule type" value="Genomic_DNA"/>
</dbReference>
<dbReference type="SUPFAM" id="SSF53098">
    <property type="entry name" value="Ribonuclease H-like"/>
    <property type="match status" value="1"/>
</dbReference>
<accession>A0A3P7KMZ2</accession>
<dbReference type="Gene3D" id="3.30.420.10">
    <property type="entry name" value="Ribonuclease H-like superfamily/Ribonuclease H"/>
    <property type="match status" value="2"/>
</dbReference>
<dbReference type="OrthoDB" id="10252740at2759"/>
<name>A0A3P7KMZ2_STRVU</name>
<keyword evidence="4" id="KW-1185">Reference proteome</keyword>
<dbReference type="AlphaFoldDB" id="A0A3P7KMZ2"/>
<dbReference type="FunFam" id="3.40.50.2300:FF:000005">
    <property type="entry name" value="Protein argonaute-2"/>
    <property type="match status" value="1"/>
</dbReference>
<dbReference type="InterPro" id="IPR036397">
    <property type="entry name" value="RNaseH_sf"/>
</dbReference>
<gene>
    <name evidence="3" type="ORF">SVUK_LOCUS7023</name>
</gene>
<evidence type="ECO:0000313" key="3">
    <source>
        <dbReference type="EMBL" id="VDM72025.1"/>
    </source>
</evidence>
<dbReference type="InterPro" id="IPR012337">
    <property type="entry name" value="RNaseH-like_sf"/>
</dbReference>
<keyword evidence="1" id="KW-1133">Transmembrane helix</keyword>
<dbReference type="PROSITE" id="PS50822">
    <property type="entry name" value="PIWI"/>
    <property type="match status" value="1"/>
</dbReference>
<feature type="domain" description="Piwi" evidence="2">
    <location>
        <begin position="113"/>
        <end position="309"/>
    </location>
</feature>
<dbReference type="InterPro" id="IPR003165">
    <property type="entry name" value="Piwi"/>
</dbReference>
<keyword evidence="1" id="KW-0472">Membrane</keyword>
<dbReference type="Proteomes" id="UP000270094">
    <property type="component" value="Unassembled WGS sequence"/>
</dbReference>
<evidence type="ECO:0000259" key="2">
    <source>
        <dbReference type="PROSITE" id="PS50822"/>
    </source>
</evidence>
<protein>
    <recommendedName>
        <fullName evidence="2">Piwi domain-containing protein</fullName>
    </recommendedName>
</protein>
<dbReference type="InterPro" id="IPR032473">
    <property type="entry name" value="Argonaute_Mid_dom"/>
</dbReference>
<keyword evidence="1" id="KW-0812">Transmembrane</keyword>
<dbReference type="Gene3D" id="3.40.50.2300">
    <property type="match status" value="1"/>
</dbReference>
<evidence type="ECO:0000313" key="4">
    <source>
        <dbReference type="Proteomes" id="UP000270094"/>
    </source>
</evidence>
<organism evidence="3 4">
    <name type="scientific">Strongylus vulgaris</name>
    <name type="common">Blood worm</name>
    <dbReference type="NCBI Taxonomy" id="40348"/>
    <lineage>
        <taxon>Eukaryota</taxon>
        <taxon>Metazoa</taxon>
        <taxon>Ecdysozoa</taxon>
        <taxon>Nematoda</taxon>
        <taxon>Chromadorea</taxon>
        <taxon>Rhabditida</taxon>
        <taxon>Rhabditina</taxon>
        <taxon>Rhabditomorpha</taxon>
        <taxon>Strongyloidea</taxon>
        <taxon>Strongylidae</taxon>
        <taxon>Strongylus</taxon>
    </lineage>
</organism>
<dbReference type="GO" id="GO:0003676">
    <property type="term" value="F:nucleic acid binding"/>
    <property type="evidence" value="ECO:0007669"/>
    <property type="project" value="InterPro"/>
</dbReference>
<evidence type="ECO:0000256" key="1">
    <source>
        <dbReference type="SAM" id="Phobius"/>
    </source>
</evidence>
<proteinExistence type="predicted"/>
<dbReference type="Pfam" id="PF02171">
    <property type="entry name" value="Piwi"/>
    <property type="match status" value="2"/>
</dbReference>
<sequence>MTEVKGRVLSAPKLQYGGRNKATALPNQGVWDMRGKQFHTGIDVKVWAIACFAQQQHVKENDLRNFTAQLQRISNDAGMPIVGQPCFCKYAMGVDQVEPMFKYLKQTFSGIQLVVVILPGKTPVYAEVKRVGDTVLGIATQCVQAKNVIKTTPQTLSNLCLKMNVKLGGVNSILLPAVRPRIFNEPVIFFGCDITHPPAGDSRKPSIAAVVASMDAHPSRFNLLLIRFPLSLLFFPILFLCRYAATVRVQQHRQEIISDLTYMVRELLVQFYRNTRFKPTRIVVYRDGVSEGQFFNVGCIITFKFIRLT</sequence>
<dbReference type="Pfam" id="PF16487">
    <property type="entry name" value="ArgoMid"/>
    <property type="match status" value="1"/>
</dbReference>